<dbReference type="EMBL" id="AWGB01000018">
    <property type="protein sequence ID" value="ESQ91131.1"/>
    <property type="molecule type" value="Genomic_DNA"/>
</dbReference>
<gene>
    <name evidence="1" type="ORF">ABENE_10765</name>
</gene>
<organism evidence="1 2">
    <name type="scientific">Asticcacaulis benevestitus DSM 16100 = ATCC BAA-896</name>
    <dbReference type="NCBI Taxonomy" id="1121022"/>
    <lineage>
        <taxon>Bacteria</taxon>
        <taxon>Pseudomonadati</taxon>
        <taxon>Pseudomonadota</taxon>
        <taxon>Alphaproteobacteria</taxon>
        <taxon>Caulobacterales</taxon>
        <taxon>Caulobacteraceae</taxon>
        <taxon>Asticcacaulis</taxon>
    </lineage>
</organism>
<protein>
    <recommendedName>
        <fullName evidence="3">Methyltransferase type 11 domain-containing protein</fullName>
    </recommendedName>
</protein>
<dbReference type="eggNOG" id="COG2226">
    <property type="taxonomic scope" value="Bacteria"/>
</dbReference>
<evidence type="ECO:0000313" key="1">
    <source>
        <dbReference type="EMBL" id="ESQ91131.1"/>
    </source>
</evidence>
<dbReference type="Proteomes" id="UP000017837">
    <property type="component" value="Unassembled WGS sequence"/>
</dbReference>
<proteinExistence type="predicted"/>
<comment type="caution">
    <text evidence="1">The sequence shown here is derived from an EMBL/GenBank/DDBJ whole genome shotgun (WGS) entry which is preliminary data.</text>
</comment>
<evidence type="ECO:0008006" key="3">
    <source>
        <dbReference type="Google" id="ProtNLM"/>
    </source>
</evidence>
<name>V4PS60_9CAUL</name>
<evidence type="ECO:0000313" key="2">
    <source>
        <dbReference type="Proteomes" id="UP000017837"/>
    </source>
</evidence>
<dbReference type="STRING" id="1121022.GCA_000376105_02954"/>
<keyword evidence="2" id="KW-1185">Reference proteome</keyword>
<reference evidence="1 2" key="1">
    <citation type="journal article" date="2014" name="Nature">
        <title>Sequential evolution of bacterial morphology by co-option of a developmental regulator.</title>
        <authorList>
            <person name="Jiang C."/>
            <person name="Brown P.J."/>
            <person name="Ducret A."/>
            <person name="Brun Y.V."/>
        </authorList>
    </citation>
    <scope>NUCLEOTIDE SEQUENCE [LARGE SCALE GENOMIC DNA]</scope>
    <source>
        <strain evidence="1 2">DSM 16100</strain>
    </source>
</reference>
<dbReference type="SUPFAM" id="SSF53335">
    <property type="entry name" value="S-adenosyl-L-methionine-dependent methyltransferases"/>
    <property type="match status" value="1"/>
</dbReference>
<dbReference type="Gene3D" id="3.40.50.150">
    <property type="entry name" value="Vaccinia Virus protein VP39"/>
    <property type="match status" value="1"/>
</dbReference>
<dbReference type="AlphaFoldDB" id="V4PS60"/>
<dbReference type="InterPro" id="IPR029063">
    <property type="entry name" value="SAM-dependent_MTases_sf"/>
</dbReference>
<accession>V4PS60</accession>
<sequence length="277" mass="31282">MLDDASLFDVEPIASPYSFVSETCRLDHFLAPRYRYWSEQLKEAPRLHRKQWEWVYICAALHERGLLTETKRGLGFGVGREPLADLFASLGVSITATDQSASDAEKAGWGETHQHSVALEDLYTKKISHRSTFDKKVKFQVSDMNNISPDLTEFDFCWSACAFEHLGSIEHGLNFITNSLKTLRSGGVSIHTTELNLSSDEKTFEHEHLSLFRKRDFKALAARLRAQGHDVAPLSFYPGSHQLDQYVDLPPFSNDPHLRLELAGYASTSIGIIVTKH</sequence>
<dbReference type="PATRIC" id="fig|1121022.4.peg.2177"/>